<dbReference type="InterPro" id="IPR001670">
    <property type="entry name" value="ADH_Fe/GldA"/>
</dbReference>
<evidence type="ECO:0000256" key="1">
    <source>
        <dbReference type="ARBA" id="ARBA00023002"/>
    </source>
</evidence>
<organism evidence="4 5">
    <name type="scientific">candidate division KSB3 bacterium</name>
    <dbReference type="NCBI Taxonomy" id="2044937"/>
    <lineage>
        <taxon>Bacteria</taxon>
        <taxon>candidate division KSB3</taxon>
    </lineage>
</organism>
<accession>A0A2G6KIP0</accession>
<dbReference type="PANTHER" id="PTHR11496:SF83">
    <property type="entry name" value="HYDROXYACID-OXOACID TRANSHYDROGENASE, MITOCHONDRIAL"/>
    <property type="match status" value="1"/>
</dbReference>
<dbReference type="PANTHER" id="PTHR11496">
    <property type="entry name" value="ALCOHOL DEHYDROGENASE"/>
    <property type="match status" value="1"/>
</dbReference>
<evidence type="ECO:0000259" key="2">
    <source>
        <dbReference type="Pfam" id="PF00465"/>
    </source>
</evidence>
<evidence type="ECO:0000313" key="5">
    <source>
        <dbReference type="Proteomes" id="UP000230821"/>
    </source>
</evidence>
<protein>
    <submittedName>
        <fullName evidence="4">3-dehydroquinate synthase</fullName>
    </submittedName>
</protein>
<dbReference type="EMBL" id="PDSK01000079">
    <property type="protein sequence ID" value="PIE34679.1"/>
    <property type="molecule type" value="Genomic_DNA"/>
</dbReference>
<evidence type="ECO:0000313" key="4">
    <source>
        <dbReference type="EMBL" id="PIE34679.1"/>
    </source>
</evidence>
<dbReference type="SUPFAM" id="SSF56796">
    <property type="entry name" value="Dehydroquinate synthase-like"/>
    <property type="match status" value="1"/>
</dbReference>
<dbReference type="Gene3D" id="3.40.50.1970">
    <property type="match status" value="1"/>
</dbReference>
<evidence type="ECO:0000259" key="3">
    <source>
        <dbReference type="Pfam" id="PF25137"/>
    </source>
</evidence>
<dbReference type="GO" id="GO:0046872">
    <property type="term" value="F:metal ion binding"/>
    <property type="evidence" value="ECO:0007669"/>
    <property type="project" value="InterPro"/>
</dbReference>
<keyword evidence="1" id="KW-0560">Oxidoreductase</keyword>
<sequence length="422" mass="44829">MSYFEKARELLKEFKGEAYLYGNGVLKDVGDVAASVGKKAVLVYTEFPGVDGYVNTISKSVKEAGVELAAKIEGARPNAPREDLARITEELKAADPDVIISFGGGSTIDAAKAAEVLRTLGGGIEDYFGVGLVTKKLKETGKTLTPHIAIQTAASSGAHLTKYSNITDVSTGQKKLIVDEGVVPAYPVFDYTVTHAAPQSLTADGALDGIAHILEVYYGAVGKPYYDQLKDIAEAGIGLIVQYLPKIDENPKDAEAREALCLATDLGGYAIMIGGTNGGHLTSFSLVDVLSHGRACALMNPYYTVFFAPAIEGPLQVVGKLFKDAGYIPEDLSALTGRELGVAVTNGMFAFAKAINFPTTLNEVDGFTQAHIDRALTAAKNPQLKMKLENMPIPLTAEMIDEYMGPILEAAKTGDISLIKNV</sequence>
<reference evidence="4 5" key="1">
    <citation type="submission" date="2017-10" db="EMBL/GenBank/DDBJ databases">
        <title>Novel microbial diversity and functional potential in the marine mammal oral microbiome.</title>
        <authorList>
            <person name="Dudek N.K."/>
            <person name="Sun C.L."/>
            <person name="Burstein D."/>
            <person name="Kantor R.S."/>
            <person name="Aliaga Goltsman D.S."/>
            <person name="Bik E.M."/>
            <person name="Thomas B.C."/>
            <person name="Banfield J.F."/>
            <person name="Relman D.A."/>
        </authorList>
    </citation>
    <scope>NUCLEOTIDE SEQUENCE [LARGE SCALE GENOMIC DNA]</scope>
    <source>
        <strain evidence="4">DOLJORAL78_47_16</strain>
    </source>
</reference>
<dbReference type="Pfam" id="PF25137">
    <property type="entry name" value="ADH_Fe_C"/>
    <property type="match status" value="1"/>
</dbReference>
<feature type="domain" description="Fe-containing alcohol dehydrogenase-like C-terminal" evidence="3">
    <location>
        <begin position="202"/>
        <end position="380"/>
    </location>
</feature>
<dbReference type="Pfam" id="PF00465">
    <property type="entry name" value="Fe-ADH"/>
    <property type="match status" value="1"/>
</dbReference>
<gene>
    <name evidence="4" type="ORF">CSA56_07055</name>
</gene>
<name>A0A2G6KIP0_9BACT</name>
<dbReference type="CDD" id="cd08551">
    <property type="entry name" value="Fe-ADH"/>
    <property type="match status" value="1"/>
</dbReference>
<dbReference type="InterPro" id="IPR056798">
    <property type="entry name" value="ADH_Fe_C"/>
</dbReference>
<dbReference type="AlphaFoldDB" id="A0A2G6KIP0"/>
<dbReference type="InterPro" id="IPR039697">
    <property type="entry name" value="Alcohol_dehydrogenase_Fe"/>
</dbReference>
<dbReference type="Gene3D" id="1.20.1090.10">
    <property type="entry name" value="Dehydroquinate synthase-like - alpha domain"/>
    <property type="match status" value="1"/>
</dbReference>
<feature type="domain" description="Alcohol dehydrogenase iron-type/glycerol dehydrogenase GldA" evidence="2">
    <location>
        <begin position="18"/>
        <end position="190"/>
    </location>
</feature>
<comment type="caution">
    <text evidence="4">The sequence shown here is derived from an EMBL/GenBank/DDBJ whole genome shotgun (WGS) entry which is preliminary data.</text>
</comment>
<dbReference type="GO" id="GO:0004022">
    <property type="term" value="F:alcohol dehydrogenase (NAD+) activity"/>
    <property type="evidence" value="ECO:0007669"/>
    <property type="project" value="TreeGrafter"/>
</dbReference>
<proteinExistence type="predicted"/>
<dbReference type="Proteomes" id="UP000230821">
    <property type="component" value="Unassembled WGS sequence"/>
</dbReference>